<evidence type="ECO:0000313" key="6">
    <source>
        <dbReference type="Proteomes" id="UP001222770"/>
    </source>
</evidence>
<sequence>MTVILASQSASRRAMLEAAGVPFEARPADVDEDELKRELIGVPGCEVAQILAEAKALCVSMGAPGRLVLGGDSLVEAAGRQFDKPKTREQAAEHLEFFSGKDMHLHSAAVLIRDGVTVWKTCELAKLRVRTLSPAFIDSYLNSEWPAVSGCVGVFRIEALGVQLFEQIEGSHFTVLGMPLLAVMAALRQQGELDA</sequence>
<dbReference type="HAMAP" id="MF_00528">
    <property type="entry name" value="Maf"/>
    <property type="match status" value="1"/>
</dbReference>
<feature type="active site" description="Proton acceptor" evidence="4">
    <location>
        <position position="72"/>
    </location>
</feature>
<name>A0ABT6CKX3_9SPHN</name>
<gene>
    <name evidence="5" type="ORF">POM99_07230</name>
</gene>
<dbReference type="PANTHER" id="PTHR43213:SF5">
    <property type="entry name" value="BIFUNCTIONAL DTTP_UTP PYROPHOSPHATASE_METHYLTRANSFERASE PROTEIN-RELATED"/>
    <property type="match status" value="1"/>
</dbReference>
<proteinExistence type="inferred from homology"/>
<reference evidence="5 6" key="1">
    <citation type="submission" date="2023-03" db="EMBL/GenBank/DDBJ databases">
        <title>Novosphingobium cyanobacteriorum sp. nov., isolated from a eutrophic reservoir during the Microcystis bloom period.</title>
        <authorList>
            <person name="Kang M."/>
            <person name="Le V."/>
            <person name="Ko S.-R."/>
            <person name="Lee S.-A."/>
            <person name="Ahn C.-Y."/>
        </authorList>
    </citation>
    <scope>NUCLEOTIDE SEQUENCE [LARGE SCALE GENOMIC DNA]</scope>
    <source>
        <strain evidence="5 6">HBC54</strain>
    </source>
</reference>
<dbReference type="CDD" id="cd00555">
    <property type="entry name" value="Maf"/>
    <property type="match status" value="1"/>
</dbReference>
<evidence type="ECO:0000313" key="5">
    <source>
        <dbReference type="EMBL" id="MDF8332987.1"/>
    </source>
</evidence>
<keyword evidence="6" id="KW-1185">Reference proteome</keyword>
<keyword evidence="4" id="KW-0963">Cytoplasm</keyword>
<organism evidence="5 6">
    <name type="scientific">Novosphingobium cyanobacteriorum</name>
    <dbReference type="NCBI Taxonomy" id="3024215"/>
    <lineage>
        <taxon>Bacteria</taxon>
        <taxon>Pseudomonadati</taxon>
        <taxon>Pseudomonadota</taxon>
        <taxon>Alphaproteobacteria</taxon>
        <taxon>Sphingomonadales</taxon>
        <taxon>Sphingomonadaceae</taxon>
        <taxon>Novosphingobium</taxon>
    </lineage>
</organism>
<dbReference type="RefSeq" id="WP_277276220.1">
    <property type="nucleotide sequence ID" value="NZ_JAROCY010000005.1"/>
</dbReference>
<evidence type="ECO:0000256" key="1">
    <source>
        <dbReference type="ARBA" id="ARBA00001968"/>
    </source>
</evidence>
<dbReference type="Gene3D" id="3.90.950.10">
    <property type="match status" value="1"/>
</dbReference>
<comment type="subcellular location">
    <subcellularLocation>
        <location evidence="4">Cytoplasm</location>
    </subcellularLocation>
</comment>
<comment type="similarity">
    <text evidence="4">Belongs to the Maf family.</text>
</comment>
<comment type="caution">
    <text evidence="4">Lacks conserved residue(s) required for the propagation of feature annotation.</text>
</comment>
<protein>
    <recommendedName>
        <fullName evidence="4">Nucleoside triphosphate pyrophosphatase</fullName>
        <ecNumber evidence="4">3.6.1.9</ecNumber>
    </recommendedName>
    <alternativeName>
        <fullName evidence="4">Nucleotide pyrophosphatase</fullName>
        <shortName evidence="4">Nucleotide PPase</shortName>
    </alternativeName>
</protein>
<evidence type="ECO:0000256" key="3">
    <source>
        <dbReference type="ARBA" id="ARBA00023080"/>
    </source>
</evidence>
<dbReference type="EC" id="3.6.1.9" evidence="4"/>
<dbReference type="PIRSF" id="PIRSF006305">
    <property type="entry name" value="Maf"/>
    <property type="match status" value="1"/>
</dbReference>
<evidence type="ECO:0000256" key="4">
    <source>
        <dbReference type="HAMAP-Rule" id="MF_00528"/>
    </source>
</evidence>
<keyword evidence="2 4" id="KW-0378">Hydrolase</keyword>
<dbReference type="EMBL" id="JAROCY010000005">
    <property type="protein sequence ID" value="MDF8332987.1"/>
    <property type="molecule type" value="Genomic_DNA"/>
</dbReference>
<comment type="function">
    <text evidence="4">Nucleoside triphosphate pyrophosphatase. May have a dual role in cell division arrest and in preventing the incorporation of modified nucleotides into cellular nucleic acids.</text>
</comment>
<accession>A0ABT6CKX3</accession>
<comment type="catalytic activity">
    <reaction evidence="4">
        <text>a ribonucleoside 5'-triphosphate + H2O = a ribonucleoside 5'-phosphate + diphosphate + H(+)</text>
        <dbReference type="Rhea" id="RHEA:23996"/>
        <dbReference type="ChEBI" id="CHEBI:15377"/>
        <dbReference type="ChEBI" id="CHEBI:15378"/>
        <dbReference type="ChEBI" id="CHEBI:33019"/>
        <dbReference type="ChEBI" id="CHEBI:58043"/>
        <dbReference type="ChEBI" id="CHEBI:61557"/>
        <dbReference type="EC" id="3.6.1.9"/>
    </reaction>
</comment>
<comment type="caution">
    <text evidence="5">The sequence shown here is derived from an EMBL/GenBank/DDBJ whole genome shotgun (WGS) entry which is preliminary data.</text>
</comment>
<dbReference type="PANTHER" id="PTHR43213">
    <property type="entry name" value="BIFUNCTIONAL DTTP/UTP PYROPHOSPHATASE/METHYLTRANSFERASE PROTEIN-RELATED"/>
    <property type="match status" value="1"/>
</dbReference>
<dbReference type="SUPFAM" id="SSF52972">
    <property type="entry name" value="ITPase-like"/>
    <property type="match status" value="1"/>
</dbReference>
<dbReference type="Pfam" id="PF02545">
    <property type="entry name" value="Maf"/>
    <property type="match status" value="1"/>
</dbReference>
<dbReference type="InterPro" id="IPR029001">
    <property type="entry name" value="ITPase-like_fam"/>
</dbReference>
<evidence type="ECO:0000256" key="2">
    <source>
        <dbReference type="ARBA" id="ARBA00022801"/>
    </source>
</evidence>
<dbReference type="Proteomes" id="UP001222770">
    <property type="component" value="Unassembled WGS sequence"/>
</dbReference>
<comment type="cofactor">
    <cofactor evidence="1 4">
        <name>a divalent metal cation</name>
        <dbReference type="ChEBI" id="CHEBI:60240"/>
    </cofactor>
</comment>
<dbReference type="InterPro" id="IPR003697">
    <property type="entry name" value="Maf-like"/>
</dbReference>
<keyword evidence="3 4" id="KW-0546">Nucleotide metabolism</keyword>
<comment type="catalytic activity">
    <reaction evidence="4">
        <text>a 2'-deoxyribonucleoside 5'-triphosphate + H2O = a 2'-deoxyribonucleoside 5'-phosphate + diphosphate + H(+)</text>
        <dbReference type="Rhea" id="RHEA:44644"/>
        <dbReference type="ChEBI" id="CHEBI:15377"/>
        <dbReference type="ChEBI" id="CHEBI:15378"/>
        <dbReference type="ChEBI" id="CHEBI:33019"/>
        <dbReference type="ChEBI" id="CHEBI:61560"/>
        <dbReference type="ChEBI" id="CHEBI:65317"/>
        <dbReference type="EC" id="3.6.1.9"/>
    </reaction>
</comment>